<evidence type="ECO:0000313" key="9">
    <source>
        <dbReference type="Proteomes" id="UP000184172"/>
    </source>
</evidence>
<comment type="subcellular location">
    <subcellularLocation>
        <location evidence="1">Cell outer membrane</location>
    </subcellularLocation>
</comment>
<keyword evidence="3" id="KW-0732">Signal</keyword>
<dbReference type="AlphaFoldDB" id="A0A1M6MI57"/>
<dbReference type="InterPro" id="IPR033985">
    <property type="entry name" value="SusD-like_N"/>
</dbReference>
<dbReference type="STRING" id="797419.SAMN05216556_12531"/>
<dbReference type="Pfam" id="PF14322">
    <property type="entry name" value="SusD-like_3"/>
    <property type="match status" value="1"/>
</dbReference>
<dbReference type="EMBL" id="FQYV01000027">
    <property type="protein sequence ID" value="SHJ83000.1"/>
    <property type="molecule type" value="Genomic_DNA"/>
</dbReference>
<protein>
    <submittedName>
        <fullName evidence="8">RagB/SusD domain-containing protein</fullName>
    </submittedName>
</protein>
<evidence type="ECO:0000256" key="1">
    <source>
        <dbReference type="ARBA" id="ARBA00004442"/>
    </source>
</evidence>
<comment type="similarity">
    <text evidence="2">Belongs to the SusD family.</text>
</comment>
<keyword evidence="5" id="KW-0998">Cell outer membrane</keyword>
<feature type="domain" description="SusD-like N-terminal" evidence="7">
    <location>
        <begin position="102"/>
        <end position="233"/>
    </location>
</feature>
<dbReference type="Pfam" id="PF07980">
    <property type="entry name" value="SusD_RagB"/>
    <property type="match status" value="1"/>
</dbReference>
<gene>
    <name evidence="8" type="ORF">SAMN04487908_12729</name>
</gene>
<evidence type="ECO:0000259" key="7">
    <source>
        <dbReference type="Pfam" id="PF14322"/>
    </source>
</evidence>
<dbReference type="Gene3D" id="1.25.40.390">
    <property type="match status" value="1"/>
</dbReference>
<dbReference type="GO" id="GO:0009279">
    <property type="term" value="C:cell outer membrane"/>
    <property type="evidence" value="ECO:0007669"/>
    <property type="project" value="UniProtKB-SubCell"/>
</dbReference>
<reference evidence="9" key="1">
    <citation type="submission" date="2016-11" db="EMBL/GenBank/DDBJ databases">
        <authorList>
            <person name="Varghese N."/>
            <person name="Submissions S."/>
        </authorList>
    </citation>
    <scope>NUCLEOTIDE SEQUENCE [LARGE SCALE GENOMIC DNA]</scope>
    <source>
        <strain evidence="9">DSM 26349</strain>
    </source>
</reference>
<dbReference type="InterPro" id="IPR012944">
    <property type="entry name" value="SusD_RagB_dom"/>
</dbReference>
<dbReference type="RefSeq" id="WP_073220965.1">
    <property type="nucleotide sequence ID" value="NZ_FNNS01000025.1"/>
</dbReference>
<evidence type="ECO:0000256" key="3">
    <source>
        <dbReference type="ARBA" id="ARBA00022729"/>
    </source>
</evidence>
<evidence type="ECO:0000259" key="6">
    <source>
        <dbReference type="Pfam" id="PF07980"/>
    </source>
</evidence>
<keyword evidence="9" id="KW-1185">Reference proteome</keyword>
<name>A0A1M6MI57_9FLAO</name>
<proteinExistence type="inferred from homology"/>
<accession>A0A1M6MI57</accession>
<organism evidence="8 9">
    <name type="scientific">Aequorivita viscosa</name>
    <dbReference type="NCBI Taxonomy" id="797419"/>
    <lineage>
        <taxon>Bacteria</taxon>
        <taxon>Pseudomonadati</taxon>
        <taxon>Bacteroidota</taxon>
        <taxon>Flavobacteriia</taxon>
        <taxon>Flavobacteriales</taxon>
        <taxon>Flavobacteriaceae</taxon>
        <taxon>Aequorivita</taxon>
    </lineage>
</organism>
<evidence type="ECO:0000256" key="2">
    <source>
        <dbReference type="ARBA" id="ARBA00006275"/>
    </source>
</evidence>
<evidence type="ECO:0000256" key="5">
    <source>
        <dbReference type="ARBA" id="ARBA00023237"/>
    </source>
</evidence>
<dbReference type="SUPFAM" id="SSF48452">
    <property type="entry name" value="TPR-like"/>
    <property type="match status" value="1"/>
</dbReference>
<evidence type="ECO:0000256" key="4">
    <source>
        <dbReference type="ARBA" id="ARBA00023136"/>
    </source>
</evidence>
<evidence type="ECO:0000313" key="8">
    <source>
        <dbReference type="EMBL" id="SHJ83000.1"/>
    </source>
</evidence>
<dbReference type="Proteomes" id="UP000184172">
    <property type="component" value="Unassembled WGS sequence"/>
</dbReference>
<keyword evidence="4" id="KW-0472">Membrane</keyword>
<feature type="domain" description="RagB/SusD" evidence="6">
    <location>
        <begin position="327"/>
        <end position="467"/>
    </location>
</feature>
<dbReference type="InterPro" id="IPR011990">
    <property type="entry name" value="TPR-like_helical_dom_sf"/>
</dbReference>
<dbReference type="CDD" id="cd08977">
    <property type="entry name" value="SusD"/>
    <property type="match status" value="1"/>
</dbReference>
<sequence length="467" mass="53527">MKLQIIYTRILKYRFIHIIMVCLLLWGCEDFLEPETPLGQIENEYVFNDKNTAIAAVTSLYGKLRDDSFLSGGYSGAGFIMGLYADELDYYSDPGSPLESFYLHQILPSNNSLKSVWEVPYNIIFATNGILEGIEASTELPQELKNQLRGEALFVRGLCHFYLVNYFGDIPYISTTNYIENSKVRRLPSNKVYENIITDLTEAKNLLGNEYISSDRVRPNKMVISSLLSRVYLYRQDWNNAALESSNVINNSSYFAIEPDLNKVFLKESSSTIWQFRPKYEGDYTLEGSIYIFTSAPPPLTALNSELVLQMEQGDLRRINWIGEVSDGSEIWYFPYKYKQNDYTTASAEYSIVFRLEEQFLIRAEARAMLGDISGAQLDLNKIRNRAGLQNTQATTSQQLKEAVIKERKVELFTEFGHRWFDLRRTGKADEVLSPIKSGWRNTDVLLPIPESELTLNPNLNPQNPGY</sequence>